<name>A0A2J6T605_9HELO</name>
<keyword evidence="1" id="KW-0812">Transmembrane</keyword>
<evidence type="ECO:0000313" key="4">
    <source>
        <dbReference type="Proteomes" id="UP000235371"/>
    </source>
</evidence>
<protein>
    <submittedName>
        <fullName evidence="3">Uncharacterized protein</fullName>
    </submittedName>
</protein>
<accession>A0A2J6T605</accession>
<feature type="chain" id="PRO_5014377726" evidence="2">
    <location>
        <begin position="25"/>
        <end position="115"/>
    </location>
</feature>
<keyword evidence="2" id="KW-0732">Signal</keyword>
<dbReference type="GeneID" id="36580863"/>
<feature type="signal peptide" evidence="2">
    <location>
        <begin position="1"/>
        <end position="24"/>
    </location>
</feature>
<evidence type="ECO:0000313" key="3">
    <source>
        <dbReference type="EMBL" id="PMD58445.1"/>
    </source>
</evidence>
<dbReference type="InParanoid" id="A0A2J6T605"/>
<sequence length="115" mass="13289">MMWIFVRGVVLTIPTLKLLHITQGHLDLNAEELICYIFHGVLLETHIGLTRSSVVYTFPVFCLGEFAIPFFFFSFIVLQIRVAMGRELSTFFQQKLEKWICFNISVSGSKSEMLH</sequence>
<dbReference type="RefSeq" id="XP_024735349.1">
    <property type="nucleotide sequence ID" value="XM_024872783.1"/>
</dbReference>
<organism evidence="3 4">
    <name type="scientific">Hyaloscypha bicolor E</name>
    <dbReference type="NCBI Taxonomy" id="1095630"/>
    <lineage>
        <taxon>Eukaryota</taxon>
        <taxon>Fungi</taxon>
        <taxon>Dikarya</taxon>
        <taxon>Ascomycota</taxon>
        <taxon>Pezizomycotina</taxon>
        <taxon>Leotiomycetes</taxon>
        <taxon>Helotiales</taxon>
        <taxon>Hyaloscyphaceae</taxon>
        <taxon>Hyaloscypha</taxon>
        <taxon>Hyaloscypha bicolor</taxon>
    </lineage>
</organism>
<reference evidence="3 4" key="1">
    <citation type="submission" date="2016-04" db="EMBL/GenBank/DDBJ databases">
        <title>A degradative enzymes factory behind the ericoid mycorrhizal symbiosis.</title>
        <authorList>
            <consortium name="DOE Joint Genome Institute"/>
            <person name="Martino E."/>
            <person name="Morin E."/>
            <person name="Grelet G."/>
            <person name="Kuo A."/>
            <person name="Kohler A."/>
            <person name="Daghino S."/>
            <person name="Barry K."/>
            <person name="Choi C."/>
            <person name="Cichocki N."/>
            <person name="Clum A."/>
            <person name="Copeland A."/>
            <person name="Hainaut M."/>
            <person name="Haridas S."/>
            <person name="Labutti K."/>
            <person name="Lindquist E."/>
            <person name="Lipzen A."/>
            <person name="Khouja H.-R."/>
            <person name="Murat C."/>
            <person name="Ohm R."/>
            <person name="Olson A."/>
            <person name="Spatafora J."/>
            <person name="Veneault-Fourrey C."/>
            <person name="Henrissat B."/>
            <person name="Grigoriev I."/>
            <person name="Martin F."/>
            <person name="Perotto S."/>
        </authorList>
    </citation>
    <scope>NUCLEOTIDE SEQUENCE [LARGE SCALE GENOMIC DNA]</scope>
    <source>
        <strain evidence="3 4">E</strain>
    </source>
</reference>
<dbReference type="Proteomes" id="UP000235371">
    <property type="component" value="Unassembled WGS sequence"/>
</dbReference>
<proteinExistence type="predicted"/>
<evidence type="ECO:0000256" key="1">
    <source>
        <dbReference type="SAM" id="Phobius"/>
    </source>
</evidence>
<dbReference type="AlphaFoldDB" id="A0A2J6T605"/>
<feature type="transmembrane region" description="Helical" evidence="1">
    <location>
        <begin position="56"/>
        <end position="78"/>
    </location>
</feature>
<gene>
    <name evidence="3" type="ORF">K444DRAFT_432627</name>
</gene>
<keyword evidence="4" id="KW-1185">Reference proteome</keyword>
<dbReference type="EMBL" id="KZ613822">
    <property type="protein sequence ID" value="PMD58445.1"/>
    <property type="molecule type" value="Genomic_DNA"/>
</dbReference>
<keyword evidence="1" id="KW-1133">Transmembrane helix</keyword>
<keyword evidence="1" id="KW-0472">Membrane</keyword>
<evidence type="ECO:0000256" key="2">
    <source>
        <dbReference type="SAM" id="SignalP"/>
    </source>
</evidence>